<keyword evidence="6" id="KW-1185">Reference proteome</keyword>
<dbReference type="InterPro" id="IPR000782">
    <property type="entry name" value="FAS1_domain"/>
</dbReference>
<accession>A0A6A6H4K5</accession>
<dbReference type="PROSITE" id="PS50213">
    <property type="entry name" value="FAS1"/>
    <property type="match status" value="2"/>
</dbReference>
<protein>
    <submittedName>
        <fullName evidence="5">FAS1 domain-containing protein</fullName>
    </submittedName>
</protein>
<dbReference type="AlphaFoldDB" id="A0A6A6H4K5"/>
<evidence type="ECO:0000256" key="2">
    <source>
        <dbReference type="SAM" id="Phobius"/>
    </source>
</evidence>
<feature type="signal peptide" evidence="3">
    <location>
        <begin position="1"/>
        <end position="19"/>
    </location>
</feature>
<evidence type="ECO:0000259" key="4">
    <source>
        <dbReference type="PROSITE" id="PS50213"/>
    </source>
</evidence>
<gene>
    <name evidence="5" type="ORF">EV356DRAFT_578012</name>
</gene>
<feature type="domain" description="FAS1" evidence="4">
    <location>
        <begin position="170"/>
        <end position="304"/>
    </location>
</feature>
<evidence type="ECO:0000256" key="1">
    <source>
        <dbReference type="SAM" id="MobiDB-lite"/>
    </source>
</evidence>
<dbReference type="InterPro" id="IPR050904">
    <property type="entry name" value="Adhesion/Biosynth-related"/>
</dbReference>
<feature type="transmembrane region" description="Helical" evidence="2">
    <location>
        <begin position="352"/>
        <end position="374"/>
    </location>
</feature>
<feature type="domain" description="FAS1" evidence="4">
    <location>
        <begin position="19"/>
        <end position="168"/>
    </location>
</feature>
<dbReference type="Pfam" id="PF02469">
    <property type="entry name" value="Fasciclin"/>
    <property type="match status" value="2"/>
</dbReference>
<dbReference type="EMBL" id="ML991811">
    <property type="protein sequence ID" value="KAF2232935.1"/>
    <property type="molecule type" value="Genomic_DNA"/>
</dbReference>
<reference evidence="5" key="1">
    <citation type="journal article" date="2020" name="Stud. Mycol.">
        <title>101 Dothideomycetes genomes: a test case for predicting lifestyles and emergence of pathogens.</title>
        <authorList>
            <person name="Haridas S."/>
            <person name="Albert R."/>
            <person name="Binder M."/>
            <person name="Bloem J."/>
            <person name="Labutti K."/>
            <person name="Salamov A."/>
            <person name="Andreopoulos B."/>
            <person name="Baker S."/>
            <person name="Barry K."/>
            <person name="Bills G."/>
            <person name="Bluhm B."/>
            <person name="Cannon C."/>
            <person name="Castanera R."/>
            <person name="Culley D."/>
            <person name="Daum C."/>
            <person name="Ezra D."/>
            <person name="Gonzalez J."/>
            <person name="Henrissat B."/>
            <person name="Kuo A."/>
            <person name="Liang C."/>
            <person name="Lipzen A."/>
            <person name="Lutzoni F."/>
            <person name="Magnuson J."/>
            <person name="Mondo S."/>
            <person name="Nolan M."/>
            <person name="Ohm R."/>
            <person name="Pangilinan J."/>
            <person name="Park H.-J."/>
            <person name="Ramirez L."/>
            <person name="Alfaro M."/>
            <person name="Sun H."/>
            <person name="Tritt A."/>
            <person name="Yoshinaga Y."/>
            <person name="Zwiers L.-H."/>
            <person name="Turgeon B."/>
            <person name="Goodwin S."/>
            <person name="Spatafora J."/>
            <person name="Crous P."/>
            <person name="Grigoriev I."/>
        </authorList>
    </citation>
    <scope>NUCLEOTIDE SEQUENCE</scope>
    <source>
        <strain evidence="5">Tuck. ex Michener</strain>
    </source>
</reference>
<keyword evidence="2" id="KW-0812">Transmembrane</keyword>
<keyword evidence="2" id="KW-1133">Transmembrane helix</keyword>
<evidence type="ECO:0000313" key="5">
    <source>
        <dbReference type="EMBL" id="KAF2232935.1"/>
    </source>
</evidence>
<dbReference type="OrthoDB" id="286301at2759"/>
<feature type="region of interest" description="Disordered" evidence="1">
    <location>
        <begin position="398"/>
        <end position="430"/>
    </location>
</feature>
<evidence type="ECO:0000256" key="3">
    <source>
        <dbReference type="SAM" id="SignalP"/>
    </source>
</evidence>
<feature type="compositionally biased region" description="Low complexity" evidence="1">
    <location>
        <begin position="328"/>
        <end position="345"/>
    </location>
</feature>
<feature type="chain" id="PRO_5025346609" evidence="3">
    <location>
        <begin position="20"/>
        <end position="430"/>
    </location>
</feature>
<sequence length="430" mass="46040">MVLIQLFVAFVVSITSTKAQNIIDVLSSYPSLSQVSSLIASYPQVSEQFNNSQGFTFLAPSGDAISTWLNTSSPSNSTIGATLKYHLLAVTFPSAAFGPSLPVFVATALNDTAYTNVTSGSWGQYGQYVEVNKDTRPVFISGNKSESHIEIPDIVCTNGIVHIIDNVLEIPSDILTEATAAHLDVFIDLLATDNFSIAEEVKSQPNITILAPNSDIAIATSDRTDFNNAYSNSTTLNMLFNYHIIENLIFSHHFQNGTSLTTKAGIKILVTVDETGDIWLNQAKVTGKDYIIANGAMHVIDDILQPYNISRPSLITTGNATVGNISKPSTNTAAPANPTPSSSSGLSGGGKVGIGVGVAVAGLAIIGAILLYYLKNQRRRRADNDKILGTEEVKITPELGDNGLHEFPQLDPIQPSTEMELTQRHELGSP</sequence>
<proteinExistence type="predicted"/>
<dbReference type="Proteomes" id="UP000800092">
    <property type="component" value="Unassembled WGS sequence"/>
</dbReference>
<name>A0A6A6H4K5_VIRVR</name>
<evidence type="ECO:0000313" key="6">
    <source>
        <dbReference type="Proteomes" id="UP000800092"/>
    </source>
</evidence>
<dbReference type="SMART" id="SM00554">
    <property type="entry name" value="FAS1"/>
    <property type="match status" value="2"/>
</dbReference>
<feature type="region of interest" description="Disordered" evidence="1">
    <location>
        <begin position="326"/>
        <end position="347"/>
    </location>
</feature>
<keyword evidence="3" id="KW-0732">Signal</keyword>
<dbReference type="SUPFAM" id="SSF82153">
    <property type="entry name" value="FAS1 domain"/>
    <property type="match status" value="2"/>
</dbReference>
<keyword evidence="2" id="KW-0472">Membrane</keyword>
<dbReference type="Gene3D" id="2.30.180.10">
    <property type="entry name" value="FAS1 domain"/>
    <property type="match status" value="2"/>
</dbReference>
<feature type="compositionally biased region" description="Basic and acidic residues" evidence="1">
    <location>
        <begin position="421"/>
        <end position="430"/>
    </location>
</feature>
<dbReference type="InterPro" id="IPR036378">
    <property type="entry name" value="FAS1_dom_sf"/>
</dbReference>
<dbReference type="PANTHER" id="PTHR10900">
    <property type="entry name" value="PERIOSTIN-RELATED"/>
    <property type="match status" value="1"/>
</dbReference>
<dbReference type="PANTHER" id="PTHR10900:SF77">
    <property type="entry name" value="FI19380P1"/>
    <property type="match status" value="1"/>
</dbReference>
<organism evidence="5 6">
    <name type="scientific">Viridothelium virens</name>
    <name type="common">Speckled blister lichen</name>
    <name type="synonym">Trypethelium virens</name>
    <dbReference type="NCBI Taxonomy" id="1048519"/>
    <lineage>
        <taxon>Eukaryota</taxon>
        <taxon>Fungi</taxon>
        <taxon>Dikarya</taxon>
        <taxon>Ascomycota</taxon>
        <taxon>Pezizomycotina</taxon>
        <taxon>Dothideomycetes</taxon>
        <taxon>Dothideomycetes incertae sedis</taxon>
        <taxon>Trypetheliales</taxon>
        <taxon>Trypetheliaceae</taxon>
        <taxon>Viridothelium</taxon>
    </lineage>
</organism>